<dbReference type="AlphaFoldDB" id="A0A5N5SX64"/>
<dbReference type="Pfam" id="PF07766">
    <property type="entry name" value="LETM1_RBD"/>
    <property type="match status" value="1"/>
</dbReference>
<feature type="transmembrane region" description="Helical" evidence="8">
    <location>
        <begin position="257"/>
        <end position="277"/>
    </location>
</feature>
<evidence type="ECO:0000256" key="8">
    <source>
        <dbReference type="SAM" id="Phobius"/>
    </source>
</evidence>
<dbReference type="EMBL" id="SEYY01019430">
    <property type="protein sequence ID" value="KAB7498269.1"/>
    <property type="molecule type" value="Genomic_DNA"/>
</dbReference>
<evidence type="ECO:0000256" key="5">
    <source>
        <dbReference type="ARBA" id="ARBA00023128"/>
    </source>
</evidence>
<proteinExistence type="predicted"/>
<evidence type="ECO:0000259" key="9">
    <source>
        <dbReference type="PROSITE" id="PS51758"/>
    </source>
</evidence>
<evidence type="ECO:0000256" key="3">
    <source>
        <dbReference type="ARBA" id="ARBA00022792"/>
    </source>
</evidence>
<evidence type="ECO:0000256" key="2">
    <source>
        <dbReference type="ARBA" id="ARBA00022692"/>
    </source>
</evidence>
<keyword evidence="6 8" id="KW-0472">Membrane</keyword>
<dbReference type="PANTHER" id="PTHR14009:SF13">
    <property type="entry name" value="LETM1 DOMAIN-CONTAINING PROTEIN 1"/>
    <property type="match status" value="1"/>
</dbReference>
<sequence length="472" mass="55299">MKSISRIVWRNFGQAFHLHKKSSVFLDNKLPVLYFVNYGHSESRLKSKLPTRNDEAYTICDEVIGNGADEVKGKNYTIQSDLNTKEETLPQKLVLEQEQGSSPVFCHETIVHKYSRVPALPSYVQNAIPINIPTESDSEAISSIHRFFLGRFVKYLKKFQESLANEMPDTFHMFNTFTNGFKEFVIDFRDYIGVIMKMSLPFYDLEDLNRRELELYFNMPRQMIRVFPVVAVSSLPFAQNLALPVAIRMPPIFGKCWVFSVAFSYLLFGTCFPRYLLCYHFWDKKQRKEFPLISLRKRLFNARPVFRSMQTRIDEVPNPILRTKCQSIFFSLGSGIHPTQQQILEVKELFSHEPYHLNLLYAQHVNGLLRLYGRSALFRRRYRLREHARYIYCMDKALIIEGLEMLNSEKLRTMLILRGINPSGMSNIEMRDFLDKWIFISSNLDEQSYSLLLHLPILLAYNHPPNLLLLNS</sequence>
<keyword evidence="5 7" id="KW-0496">Mitochondrion</keyword>
<organism evidence="10 11">
    <name type="scientific">Armadillidium nasatum</name>
    <dbReference type="NCBI Taxonomy" id="96803"/>
    <lineage>
        <taxon>Eukaryota</taxon>
        <taxon>Metazoa</taxon>
        <taxon>Ecdysozoa</taxon>
        <taxon>Arthropoda</taxon>
        <taxon>Crustacea</taxon>
        <taxon>Multicrustacea</taxon>
        <taxon>Malacostraca</taxon>
        <taxon>Eumalacostraca</taxon>
        <taxon>Peracarida</taxon>
        <taxon>Isopoda</taxon>
        <taxon>Oniscidea</taxon>
        <taxon>Crinocheta</taxon>
        <taxon>Armadillidiidae</taxon>
        <taxon>Armadillidium</taxon>
    </lineage>
</organism>
<keyword evidence="2 8" id="KW-0812">Transmembrane</keyword>
<evidence type="ECO:0000256" key="1">
    <source>
        <dbReference type="ARBA" id="ARBA00004434"/>
    </source>
</evidence>
<dbReference type="GO" id="GO:0005743">
    <property type="term" value="C:mitochondrial inner membrane"/>
    <property type="evidence" value="ECO:0007669"/>
    <property type="project" value="UniProtKB-SubCell"/>
</dbReference>
<dbReference type="Proteomes" id="UP000326759">
    <property type="component" value="Unassembled WGS sequence"/>
</dbReference>
<comment type="subcellular location">
    <subcellularLocation>
        <location evidence="1">Mitochondrion inner membrane</location>
        <topology evidence="1">Single-pass membrane protein</topology>
    </subcellularLocation>
</comment>
<dbReference type="OrthoDB" id="73691at2759"/>
<evidence type="ECO:0000256" key="4">
    <source>
        <dbReference type="ARBA" id="ARBA00022989"/>
    </source>
</evidence>
<keyword evidence="11" id="KW-1185">Reference proteome</keyword>
<dbReference type="PROSITE" id="PS51758">
    <property type="entry name" value="LETM1_RBD"/>
    <property type="match status" value="1"/>
</dbReference>
<dbReference type="InterPro" id="IPR033122">
    <property type="entry name" value="LETM1-like_RBD"/>
</dbReference>
<protein>
    <submittedName>
        <fullName evidence="10">LETM1 domain-containing protein 1</fullName>
    </submittedName>
</protein>
<reference evidence="10 11" key="1">
    <citation type="journal article" date="2019" name="PLoS Biol.">
        <title>Sex chromosomes control vertical transmission of feminizing Wolbachia symbionts in an isopod.</title>
        <authorList>
            <person name="Becking T."/>
            <person name="Chebbi M.A."/>
            <person name="Giraud I."/>
            <person name="Moumen B."/>
            <person name="Laverre T."/>
            <person name="Caubet Y."/>
            <person name="Peccoud J."/>
            <person name="Gilbert C."/>
            <person name="Cordaux R."/>
        </authorList>
    </citation>
    <scope>NUCLEOTIDE SEQUENCE [LARGE SCALE GENOMIC DNA]</scope>
    <source>
        <strain evidence="10">ANa2</strain>
        <tissue evidence="10">Whole body excluding digestive tract and cuticle</tissue>
    </source>
</reference>
<accession>A0A5N5SX64</accession>
<keyword evidence="3" id="KW-0999">Mitochondrion inner membrane</keyword>
<comment type="caution">
    <text evidence="10">The sequence shown here is derived from an EMBL/GenBank/DDBJ whole genome shotgun (WGS) entry which is preliminary data.</text>
</comment>
<evidence type="ECO:0000313" key="10">
    <source>
        <dbReference type="EMBL" id="KAB7498269.1"/>
    </source>
</evidence>
<evidence type="ECO:0000313" key="11">
    <source>
        <dbReference type="Proteomes" id="UP000326759"/>
    </source>
</evidence>
<keyword evidence="4 8" id="KW-1133">Transmembrane helix</keyword>
<evidence type="ECO:0000256" key="7">
    <source>
        <dbReference type="PROSITE-ProRule" id="PRU01094"/>
    </source>
</evidence>
<dbReference type="PANTHER" id="PTHR14009">
    <property type="entry name" value="LEUCINE ZIPPER-EF-HAND CONTAINING TRANSMEMBRANE PROTEIN"/>
    <property type="match status" value="1"/>
</dbReference>
<dbReference type="GO" id="GO:0030003">
    <property type="term" value="P:intracellular monoatomic cation homeostasis"/>
    <property type="evidence" value="ECO:0007669"/>
    <property type="project" value="TreeGrafter"/>
</dbReference>
<evidence type="ECO:0000256" key="6">
    <source>
        <dbReference type="ARBA" id="ARBA00023136"/>
    </source>
</evidence>
<name>A0A5N5SX64_9CRUS</name>
<gene>
    <name evidence="10" type="primary">letmd1</name>
    <name evidence="10" type="ORF">Anas_04032</name>
</gene>
<feature type="transmembrane region" description="Helical" evidence="8">
    <location>
        <begin position="226"/>
        <end position="245"/>
    </location>
</feature>
<dbReference type="InterPro" id="IPR044202">
    <property type="entry name" value="LETM1/MDM38-like"/>
</dbReference>
<dbReference type="GO" id="GO:0043022">
    <property type="term" value="F:ribosome binding"/>
    <property type="evidence" value="ECO:0007669"/>
    <property type="project" value="InterPro"/>
</dbReference>
<feature type="domain" description="Letm1 RBD" evidence="9">
    <location>
        <begin position="293"/>
        <end position="472"/>
    </location>
</feature>